<protein>
    <submittedName>
        <fullName evidence="5">ABC transporter permease</fullName>
    </submittedName>
</protein>
<evidence type="ECO:0000313" key="6">
    <source>
        <dbReference type="Proteomes" id="UP000778970"/>
    </source>
</evidence>
<organism evidence="5 6">
    <name type="scientific">Rhodovibrio salinarum</name>
    <dbReference type="NCBI Taxonomy" id="1087"/>
    <lineage>
        <taxon>Bacteria</taxon>
        <taxon>Pseudomonadati</taxon>
        <taxon>Pseudomonadota</taxon>
        <taxon>Alphaproteobacteria</taxon>
        <taxon>Rhodospirillales</taxon>
        <taxon>Rhodovibrionaceae</taxon>
        <taxon>Rhodovibrio</taxon>
    </lineage>
</organism>
<keyword evidence="3" id="KW-0029">Amino-acid transport</keyword>
<comment type="caution">
    <text evidence="5">The sequence shown here is derived from an EMBL/GenBank/DDBJ whole genome shotgun (WGS) entry which is preliminary data.</text>
</comment>
<sequence length="403" mass="43079">MSLSAAVLLAVLVAVPTIRSDAAISRDVLKIGILNDQSGVYAELAGQGSVEAARIAVEDFGGEVMDRPIEILSADHQNKPELGASIAREWIEVDGVDVIVDVPASDVALAVQEVTEDTDTAFLINGAAASSLTGEACSPTSVHWAYDTDSLAAGTVRAMLKEGLTSWFFVTANDAFGTTLQRAAQRVIEANGGEVRGAAKHALNTDDFTALLMEAQGSEADAIGLANAGQDAVRAIEKAHELGVQRGPQRVVPLLLFLSDVKKMGLEVAQDLPLTTAFYWDRTDASRAFAERFAARRDGQRPTMVQAGVYSSLMHYLQAVAAVGDDSGRTVVEQMKKMPVDDFFATGGRVRADGLMVHEMYRARVKRPSESTGPWDLYEIVETIPAELAFPPLSESACPLVED</sequence>
<proteinExistence type="inferred from homology"/>
<dbReference type="SUPFAM" id="SSF53822">
    <property type="entry name" value="Periplasmic binding protein-like I"/>
    <property type="match status" value="1"/>
</dbReference>
<evidence type="ECO:0000256" key="1">
    <source>
        <dbReference type="ARBA" id="ARBA00010062"/>
    </source>
</evidence>
<keyword evidence="3" id="KW-0813">Transport</keyword>
<dbReference type="Pfam" id="PF13458">
    <property type="entry name" value="Peripla_BP_6"/>
    <property type="match status" value="1"/>
</dbReference>
<evidence type="ECO:0000313" key="5">
    <source>
        <dbReference type="EMBL" id="MBK1698396.1"/>
    </source>
</evidence>
<comment type="similarity">
    <text evidence="1">Belongs to the leucine-binding protein family.</text>
</comment>
<evidence type="ECO:0000256" key="2">
    <source>
        <dbReference type="ARBA" id="ARBA00022729"/>
    </source>
</evidence>
<feature type="domain" description="Leucine-binding protein" evidence="4">
    <location>
        <begin position="29"/>
        <end position="366"/>
    </location>
</feature>
<dbReference type="Gene3D" id="3.40.50.2300">
    <property type="match status" value="2"/>
</dbReference>
<keyword evidence="2" id="KW-0732">Signal</keyword>
<dbReference type="EMBL" id="NRRE01000027">
    <property type="protein sequence ID" value="MBK1698396.1"/>
    <property type="molecule type" value="Genomic_DNA"/>
</dbReference>
<dbReference type="InterPro" id="IPR028082">
    <property type="entry name" value="Peripla_BP_I"/>
</dbReference>
<keyword evidence="6" id="KW-1185">Reference proteome</keyword>
<evidence type="ECO:0000256" key="3">
    <source>
        <dbReference type="ARBA" id="ARBA00022970"/>
    </source>
</evidence>
<dbReference type="PANTHER" id="PTHR30483:SF6">
    <property type="entry name" value="PERIPLASMIC BINDING PROTEIN OF ABC TRANSPORTER FOR NATURAL AMINO ACIDS"/>
    <property type="match status" value="1"/>
</dbReference>
<gene>
    <name evidence="5" type="ORF">CKO21_14200</name>
</gene>
<dbReference type="CDD" id="cd06327">
    <property type="entry name" value="PBP1_SBP-like"/>
    <property type="match status" value="1"/>
</dbReference>
<dbReference type="InterPro" id="IPR051010">
    <property type="entry name" value="BCAA_transport"/>
</dbReference>
<dbReference type="InterPro" id="IPR028081">
    <property type="entry name" value="Leu-bd"/>
</dbReference>
<dbReference type="AlphaFoldDB" id="A0A934V163"/>
<reference evidence="5" key="2">
    <citation type="journal article" date="2020" name="Microorganisms">
        <title>Osmotic Adaptation and Compatible Solute Biosynthesis of Phototrophic Bacteria as Revealed from Genome Analyses.</title>
        <authorList>
            <person name="Imhoff J.F."/>
            <person name="Rahn T."/>
            <person name="Kunzel S."/>
            <person name="Keller A."/>
            <person name="Neulinger S.C."/>
        </authorList>
    </citation>
    <scope>NUCLEOTIDE SEQUENCE</scope>
    <source>
        <strain evidence="5">DSM 9154</strain>
    </source>
</reference>
<dbReference type="GO" id="GO:0006865">
    <property type="term" value="P:amino acid transport"/>
    <property type="evidence" value="ECO:0007669"/>
    <property type="project" value="UniProtKB-KW"/>
</dbReference>
<dbReference type="Proteomes" id="UP000778970">
    <property type="component" value="Unassembled WGS sequence"/>
</dbReference>
<name>A0A934V163_9PROT</name>
<dbReference type="PANTHER" id="PTHR30483">
    <property type="entry name" value="LEUCINE-SPECIFIC-BINDING PROTEIN"/>
    <property type="match status" value="1"/>
</dbReference>
<evidence type="ECO:0000259" key="4">
    <source>
        <dbReference type="Pfam" id="PF13458"/>
    </source>
</evidence>
<accession>A0A934V163</accession>
<reference evidence="5" key="1">
    <citation type="submission" date="2017-08" db="EMBL/GenBank/DDBJ databases">
        <authorList>
            <person name="Imhoff J.F."/>
            <person name="Rahn T."/>
            <person name="Kuenzel S."/>
            <person name="Neulinger S.C."/>
        </authorList>
    </citation>
    <scope>NUCLEOTIDE SEQUENCE</scope>
    <source>
        <strain evidence="5">DSM 9154</strain>
    </source>
</reference>